<comment type="similarity">
    <text evidence="2 8">Belongs to the peptidase A24 family.</text>
</comment>
<feature type="transmembrane region" description="Helical" evidence="10">
    <location>
        <begin position="252"/>
        <end position="273"/>
    </location>
</feature>
<feature type="transmembrane region" description="Helical" evidence="10">
    <location>
        <begin position="6"/>
        <end position="30"/>
    </location>
</feature>
<comment type="catalytic activity">
    <reaction evidence="9">
        <text>Typically cleaves a -Gly-|-Phe- bond to release an N-terminal, basic peptide of 5-8 residues from type IV prepilin, and then N-methylates the new N-terminal amino group, the methyl donor being S-adenosyl-L-methionine.</text>
        <dbReference type="EC" id="3.4.23.43"/>
    </reaction>
</comment>
<keyword evidence="3" id="KW-1003">Cell membrane</keyword>
<protein>
    <recommendedName>
        <fullName evidence="9">Prepilin leader peptidase/N-methyltransferase</fullName>
        <ecNumber evidence="9">2.1.1.-</ecNumber>
        <ecNumber evidence="9">3.4.23.43</ecNumber>
    </recommendedName>
</protein>
<comment type="function">
    <text evidence="9">Plays an essential role in type IV pili and type II pseudopili formation by proteolytically removing the leader sequence from substrate proteins and subsequently monomethylating the alpha-amino group of the newly exposed N-terminal phenylalanine.</text>
</comment>
<evidence type="ECO:0000259" key="12">
    <source>
        <dbReference type="Pfam" id="PF06750"/>
    </source>
</evidence>
<evidence type="ECO:0000256" key="10">
    <source>
        <dbReference type="SAM" id="Phobius"/>
    </source>
</evidence>
<dbReference type="OrthoDB" id="9789291at2"/>
<evidence type="ECO:0000256" key="1">
    <source>
        <dbReference type="ARBA" id="ARBA00004429"/>
    </source>
</evidence>
<keyword evidence="9" id="KW-0511">Multifunctional enzyme</keyword>
<evidence type="ECO:0000256" key="9">
    <source>
        <dbReference type="RuleBase" id="RU003794"/>
    </source>
</evidence>
<dbReference type="PANTHER" id="PTHR30487">
    <property type="entry name" value="TYPE 4 PREPILIN-LIKE PROTEINS LEADER PEPTIDE-PROCESSING ENZYME"/>
    <property type="match status" value="1"/>
</dbReference>
<keyword evidence="9" id="KW-0645">Protease</keyword>
<dbReference type="Proteomes" id="UP000272771">
    <property type="component" value="Chromosome"/>
</dbReference>
<dbReference type="InterPro" id="IPR010627">
    <property type="entry name" value="Prepilin_pept_A24_N"/>
</dbReference>
<feature type="transmembrane region" description="Helical" evidence="10">
    <location>
        <begin position="180"/>
        <end position="201"/>
    </location>
</feature>
<name>A0A448VLV4_9NEIS</name>
<sequence length="286" mass="31614">MHQLDLPIYWLLGVAAVFGLLVGSFLNVVIYRLPVMMERSWTVFSKEHLELPLSKEEKQRFDLIKPDSRCPTCHTPVRFWQNIPVISYCILKGKCAECATPISKRYPLVELLTSVLFVIVVWQYGVSWFALGGLVLTAFLIALTFIDADTQYLPDSLTLPLIWLGLLFNWDNGLISLQSAVLGAVLGYSALWLLCYVYRLLTGKIGMGGGDLKLLAALGAWLGVGALPVIVFLSALVGIVVGLLMKVAKNEHFAFGPSLAIVGWLVFVANTHVSQAIDWWLNASGF</sequence>
<dbReference type="STRING" id="28091.SAMEA3174300_01453"/>
<dbReference type="Gene3D" id="1.20.120.1220">
    <property type="match status" value="1"/>
</dbReference>
<dbReference type="InterPro" id="IPR000045">
    <property type="entry name" value="Prepilin_IV_endopep_pep"/>
</dbReference>
<evidence type="ECO:0000313" key="14">
    <source>
        <dbReference type="Proteomes" id="UP000272771"/>
    </source>
</evidence>
<keyword evidence="4" id="KW-0997">Cell inner membrane</keyword>
<keyword evidence="6 10" id="KW-1133">Transmembrane helix</keyword>
<feature type="domain" description="Prepilin peptidase A24 N-terminal" evidence="12">
    <location>
        <begin position="17"/>
        <end position="124"/>
    </location>
</feature>
<dbReference type="GO" id="GO:0008168">
    <property type="term" value="F:methyltransferase activity"/>
    <property type="evidence" value="ECO:0007669"/>
    <property type="project" value="UniProtKB-KW"/>
</dbReference>
<dbReference type="GO" id="GO:0006465">
    <property type="term" value="P:signal peptide processing"/>
    <property type="evidence" value="ECO:0007669"/>
    <property type="project" value="TreeGrafter"/>
</dbReference>
<dbReference type="Pfam" id="PF01478">
    <property type="entry name" value="Peptidase_A24"/>
    <property type="match status" value="1"/>
</dbReference>
<keyword evidence="7 10" id="KW-0472">Membrane</keyword>
<evidence type="ECO:0000256" key="4">
    <source>
        <dbReference type="ARBA" id="ARBA00022519"/>
    </source>
</evidence>
<organism evidence="13 14">
    <name type="scientific">Neisseria weaveri</name>
    <dbReference type="NCBI Taxonomy" id="28091"/>
    <lineage>
        <taxon>Bacteria</taxon>
        <taxon>Pseudomonadati</taxon>
        <taxon>Pseudomonadota</taxon>
        <taxon>Betaproteobacteria</taxon>
        <taxon>Neisseriales</taxon>
        <taxon>Neisseriaceae</taxon>
        <taxon>Neisseria</taxon>
    </lineage>
</organism>
<feature type="domain" description="Prepilin type IV endopeptidase peptidase" evidence="11">
    <location>
        <begin position="134"/>
        <end position="243"/>
    </location>
</feature>
<keyword evidence="9" id="KW-0808">Transferase</keyword>
<evidence type="ECO:0000256" key="8">
    <source>
        <dbReference type="RuleBase" id="RU003793"/>
    </source>
</evidence>
<keyword evidence="14" id="KW-1185">Reference proteome</keyword>
<dbReference type="GO" id="GO:0004190">
    <property type="term" value="F:aspartic-type endopeptidase activity"/>
    <property type="evidence" value="ECO:0007669"/>
    <property type="project" value="UniProtKB-EC"/>
</dbReference>
<evidence type="ECO:0000256" key="2">
    <source>
        <dbReference type="ARBA" id="ARBA00005801"/>
    </source>
</evidence>
<dbReference type="RefSeq" id="WP_004285616.1">
    <property type="nucleotide sequence ID" value="NZ_CAUJRG010000002.1"/>
</dbReference>
<keyword evidence="9" id="KW-0489">Methyltransferase</keyword>
<feature type="transmembrane region" description="Helical" evidence="10">
    <location>
        <begin position="221"/>
        <end position="245"/>
    </location>
</feature>
<dbReference type="EC" id="2.1.1.-" evidence="9"/>
<dbReference type="EMBL" id="LR134533">
    <property type="protein sequence ID" value="VEJ50704.1"/>
    <property type="molecule type" value="Genomic_DNA"/>
</dbReference>
<accession>A0A448VLV4</accession>
<feature type="transmembrane region" description="Helical" evidence="10">
    <location>
        <begin position="152"/>
        <end position="168"/>
    </location>
</feature>
<evidence type="ECO:0000256" key="6">
    <source>
        <dbReference type="ARBA" id="ARBA00022989"/>
    </source>
</evidence>
<dbReference type="KEGG" id="nwe:SAMEA3174300_1453"/>
<dbReference type="PRINTS" id="PR00864">
    <property type="entry name" value="PREPILNPTASE"/>
</dbReference>
<dbReference type="InterPro" id="IPR050882">
    <property type="entry name" value="Prepilin_peptidase/N-MTase"/>
</dbReference>
<comment type="subcellular location">
    <subcellularLocation>
        <location evidence="1">Cell inner membrane</location>
        <topology evidence="1">Multi-pass membrane protein</topology>
    </subcellularLocation>
    <subcellularLocation>
        <location evidence="9">Cell membrane</location>
        <topology evidence="9">Multi-pass membrane protein</topology>
    </subcellularLocation>
</comment>
<keyword evidence="9" id="KW-0378">Hydrolase</keyword>
<evidence type="ECO:0000256" key="3">
    <source>
        <dbReference type="ARBA" id="ARBA00022475"/>
    </source>
</evidence>
<feature type="transmembrane region" description="Helical" evidence="10">
    <location>
        <begin position="115"/>
        <end position="146"/>
    </location>
</feature>
<keyword evidence="5 9" id="KW-0812">Transmembrane</keyword>
<evidence type="ECO:0000256" key="7">
    <source>
        <dbReference type="ARBA" id="ARBA00023136"/>
    </source>
</evidence>
<reference evidence="13 14" key="1">
    <citation type="submission" date="2018-12" db="EMBL/GenBank/DDBJ databases">
        <authorList>
            <consortium name="Pathogen Informatics"/>
        </authorList>
    </citation>
    <scope>NUCLEOTIDE SEQUENCE [LARGE SCALE GENOMIC DNA]</scope>
    <source>
        <strain evidence="13 14">NCTC12742</strain>
    </source>
</reference>
<proteinExistence type="inferred from homology"/>
<evidence type="ECO:0000259" key="11">
    <source>
        <dbReference type="Pfam" id="PF01478"/>
    </source>
</evidence>
<dbReference type="InterPro" id="IPR014032">
    <property type="entry name" value="Peptidase_A24A_bac"/>
</dbReference>
<evidence type="ECO:0000256" key="5">
    <source>
        <dbReference type="ARBA" id="ARBA00022692"/>
    </source>
</evidence>
<dbReference type="GO" id="GO:0005886">
    <property type="term" value="C:plasma membrane"/>
    <property type="evidence" value="ECO:0007669"/>
    <property type="project" value="UniProtKB-SubCell"/>
</dbReference>
<dbReference type="AlphaFoldDB" id="A0A448VLV4"/>
<evidence type="ECO:0000313" key="13">
    <source>
        <dbReference type="EMBL" id="VEJ50704.1"/>
    </source>
</evidence>
<gene>
    <name evidence="13" type="primary">outO</name>
    <name evidence="13" type="ORF">NCTC12742_00828</name>
</gene>
<dbReference type="EC" id="3.4.23.43" evidence="9"/>
<dbReference type="GO" id="GO:0032259">
    <property type="term" value="P:methylation"/>
    <property type="evidence" value="ECO:0007669"/>
    <property type="project" value="UniProtKB-KW"/>
</dbReference>
<dbReference type="Pfam" id="PF06750">
    <property type="entry name" value="A24_N_bact"/>
    <property type="match status" value="1"/>
</dbReference>
<dbReference type="PANTHER" id="PTHR30487:SF0">
    <property type="entry name" value="PREPILIN LEADER PEPTIDASE_N-METHYLTRANSFERASE-RELATED"/>
    <property type="match status" value="1"/>
</dbReference>